<accession>A0AAF1KX15</accession>
<dbReference type="Proteomes" id="UP000249499">
    <property type="component" value="Plasmid unnamed1"/>
</dbReference>
<sequence length="114" mass="12639">MYVASLQPVSNREDWFETIELIDDDTNEVIADLNGVTAKVYVSDTGRRSRVLSGTTEDGHIVIDPLGVIQWHFTADEMKNICAGTYDIGFTVQRDGIVQQELIGTLPVVDGILR</sequence>
<dbReference type="AlphaFoldDB" id="A0AAF1KX15"/>
<reference evidence="2" key="2">
    <citation type="journal article" date="2023" name="MicrobiologyOpen">
        <title>Genomics of the tumorigenes clade of the family Rhizobiaceae and description of Rhizobium rhododendri sp. nov.</title>
        <authorList>
            <person name="Kuzmanovic N."/>
            <person name="diCenzo G.C."/>
            <person name="Bunk B."/>
            <person name="Sproeer C."/>
            <person name="Fruehling A."/>
            <person name="Neumann-Schaal M."/>
            <person name="Overmann J."/>
            <person name="Smalla K."/>
        </authorList>
    </citation>
    <scope>NUCLEOTIDE SEQUENCE [LARGE SCALE GENOMIC DNA]</scope>
    <source>
        <strain evidence="2">1078</strain>
        <plasmid evidence="2">unnamed1</plasmid>
    </source>
</reference>
<reference evidence="1 2" key="1">
    <citation type="journal article" date="2018" name="Sci. Rep.">
        <title>Rhizobium tumorigenes sp. nov., a novel plant tumorigenic bacterium isolated from cane gall tumors on thornless blackberry.</title>
        <authorList>
            <person name="Kuzmanovi N."/>
            <person name="Smalla K."/>
            <person name="Gronow S."/>
            <person name="PuBawska J."/>
        </authorList>
    </citation>
    <scope>NUCLEOTIDE SEQUENCE [LARGE SCALE GENOMIC DNA]</scope>
    <source>
        <strain evidence="1 2">1078</strain>
    </source>
</reference>
<organism evidence="1 2">
    <name type="scientific">Rhizobium tumorigenes</name>
    <dbReference type="NCBI Taxonomy" id="2041385"/>
    <lineage>
        <taxon>Bacteria</taxon>
        <taxon>Pseudomonadati</taxon>
        <taxon>Pseudomonadota</taxon>
        <taxon>Alphaproteobacteria</taxon>
        <taxon>Hyphomicrobiales</taxon>
        <taxon>Rhizobiaceae</taxon>
        <taxon>Rhizobium/Agrobacterium group</taxon>
        <taxon>Rhizobium</taxon>
    </lineage>
</organism>
<keyword evidence="2" id="KW-1185">Reference proteome</keyword>
<evidence type="ECO:0000313" key="2">
    <source>
        <dbReference type="Proteomes" id="UP000249499"/>
    </source>
</evidence>
<proteinExistence type="predicted"/>
<dbReference type="RefSeq" id="WP_111221615.1">
    <property type="nucleotide sequence ID" value="NZ_CP117258.1"/>
</dbReference>
<geneLocation type="plasmid" evidence="1 2">
    <name>unnamed1</name>
</geneLocation>
<dbReference type="KEGG" id="rtu:PR017_23780"/>
<dbReference type="EMBL" id="CP117258">
    <property type="protein sequence ID" value="WFR98724.1"/>
    <property type="molecule type" value="Genomic_DNA"/>
</dbReference>
<keyword evidence="1" id="KW-0614">Plasmid</keyword>
<gene>
    <name evidence="1" type="ORF">PR017_23780</name>
</gene>
<name>A0AAF1KX15_9HYPH</name>
<evidence type="ECO:0000313" key="1">
    <source>
        <dbReference type="EMBL" id="WFR98724.1"/>
    </source>
</evidence>
<protein>
    <submittedName>
        <fullName evidence="1">Uncharacterized protein</fullName>
    </submittedName>
</protein>